<dbReference type="AlphaFoldDB" id="A0A2D0B4H6"/>
<keyword evidence="3" id="KW-0804">Transcription</keyword>
<accession>A0A2D0B4H6</accession>
<reference evidence="6 7" key="1">
    <citation type="submission" date="2017-06" db="EMBL/GenBank/DDBJ databases">
        <title>Herbaspirillum phytohormonus sp. nov., isolated from the root nodule of Robinia pseudoacacia in lead-zinc mine.</title>
        <authorList>
            <person name="Fan M."/>
            <person name="Lin Y."/>
        </authorList>
    </citation>
    <scope>NUCLEOTIDE SEQUENCE [LARGE SCALE GENOMIC DNA]</scope>
    <source>
        <strain evidence="6 7">HZ10</strain>
    </source>
</reference>
<evidence type="ECO:0000259" key="5">
    <source>
        <dbReference type="PROSITE" id="PS51118"/>
    </source>
</evidence>
<dbReference type="Pfam" id="PF01638">
    <property type="entry name" value="HxlR"/>
    <property type="match status" value="1"/>
</dbReference>
<dbReference type="EMBL" id="NJGU01000016">
    <property type="protein sequence ID" value="OWY26773.1"/>
    <property type="molecule type" value="Genomic_DNA"/>
</dbReference>
<proteinExistence type="predicted"/>
<feature type="domain" description="HTH hxlR-type" evidence="5">
    <location>
        <begin position="18"/>
        <end position="115"/>
    </location>
</feature>
<name>A0A2D0B4H6_9BURK</name>
<dbReference type="GO" id="GO:0003677">
    <property type="term" value="F:DNA binding"/>
    <property type="evidence" value="ECO:0007669"/>
    <property type="project" value="UniProtKB-KW"/>
</dbReference>
<keyword evidence="2" id="KW-0238">DNA-binding</keyword>
<dbReference type="PANTHER" id="PTHR33204">
    <property type="entry name" value="TRANSCRIPTIONAL REGULATOR, MARR FAMILY"/>
    <property type="match status" value="1"/>
</dbReference>
<dbReference type="RefSeq" id="WP_088752655.1">
    <property type="nucleotide sequence ID" value="NZ_CP193789.1"/>
</dbReference>
<sequence>MPTSKKPAADHPGYAQQCPVGRSLDIVGDRWALLIVRDAFDGLRRFGEFRDNLGVARNILADRLKKLTDAGILDSVPASDGSAYLEYVLTKKGEALLPVVIGLRQWGEQHLFAPGEAHSKLVESKTGKTLPRMQPMGGDGKPLTASQVEVKKAPAKRAPGRPKKSGQ</sequence>
<evidence type="ECO:0000256" key="3">
    <source>
        <dbReference type="ARBA" id="ARBA00023163"/>
    </source>
</evidence>
<keyword evidence="1" id="KW-0805">Transcription regulation</keyword>
<protein>
    <submittedName>
        <fullName evidence="6">Transcriptional regulator</fullName>
    </submittedName>
</protein>
<dbReference type="PROSITE" id="PS51118">
    <property type="entry name" value="HTH_HXLR"/>
    <property type="match status" value="1"/>
</dbReference>
<dbReference type="SUPFAM" id="SSF46785">
    <property type="entry name" value="Winged helix' DNA-binding domain"/>
    <property type="match status" value="1"/>
</dbReference>
<evidence type="ECO:0000313" key="7">
    <source>
        <dbReference type="Proteomes" id="UP000197596"/>
    </source>
</evidence>
<feature type="region of interest" description="Disordered" evidence="4">
    <location>
        <begin position="123"/>
        <end position="167"/>
    </location>
</feature>
<dbReference type="PANTHER" id="PTHR33204:SF18">
    <property type="entry name" value="TRANSCRIPTIONAL REGULATORY PROTEIN"/>
    <property type="match status" value="1"/>
</dbReference>
<evidence type="ECO:0000256" key="1">
    <source>
        <dbReference type="ARBA" id="ARBA00023015"/>
    </source>
</evidence>
<dbReference type="InterPro" id="IPR002577">
    <property type="entry name" value="HTH_HxlR"/>
</dbReference>
<dbReference type="Gene3D" id="1.10.10.10">
    <property type="entry name" value="Winged helix-like DNA-binding domain superfamily/Winged helix DNA-binding domain"/>
    <property type="match status" value="1"/>
</dbReference>
<dbReference type="InterPro" id="IPR036388">
    <property type="entry name" value="WH-like_DNA-bd_sf"/>
</dbReference>
<feature type="compositionally biased region" description="Basic residues" evidence="4">
    <location>
        <begin position="153"/>
        <end position="167"/>
    </location>
</feature>
<comment type="caution">
    <text evidence="6">The sequence shown here is derived from an EMBL/GenBank/DDBJ whole genome shotgun (WGS) entry which is preliminary data.</text>
</comment>
<evidence type="ECO:0000256" key="2">
    <source>
        <dbReference type="ARBA" id="ARBA00023125"/>
    </source>
</evidence>
<organism evidence="6 7">
    <name type="scientific">Herbaspirillum robiniae</name>
    <dbReference type="NCBI Taxonomy" id="2014887"/>
    <lineage>
        <taxon>Bacteria</taxon>
        <taxon>Pseudomonadati</taxon>
        <taxon>Pseudomonadota</taxon>
        <taxon>Betaproteobacteria</taxon>
        <taxon>Burkholderiales</taxon>
        <taxon>Oxalobacteraceae</taxon>
        <taxon>Herbaspirillum</taxon>
    </lineage>
</organism>
<evidence type="ECO:0000256" key="4">
    <source>
        <dbReference type="SAM" id="MobiDB-lite"/>
    </source>
</evidence>
<evidence type="ECO:0000313" key="6">
    <source>
        <dbReference type="EMBL" id="OWY26773.1"/>
    </source>
</evidence>
<dbReference type="Proteomes" id="UP000197596">
    <property type="component" value="Unassembled WGS sequence"/>
</dbReference>
<dbReference type="InterPro" id="IPR036390">
    <property type="entry name" value="WH_DNA-bd_sf"/>
</dbReference>
<gene>
    <name evidence="6" type="ORF">CEJ42_22525</name>
</gene>